<reference evidence="1 2" key="1">
    <citation type="journal article" date="2015" name="Int. J. Syst. Evol. Microbiol.">
        <title>Tumebacillus algifaecis sp. nov., isolated from decomposing algal scum.</title>
        <authorList>
            <person name="Wu Y.F."/>
            <person name="Zhang B."/>
            <person name="Xing P."/>
            <person name="Wu Q.L."/>
            <person name="Liu S.J."/>
        </authorList>
    </citation>
    <scope>NUCLEOTIDE SEQUENCE [LARGE SCALE GENOMIC DNA]</scope>
    <source>
        <strain evidence="1 2">THMBR28</strain>
    </source>
</reference>
<name>A0A223D2X6_9BACL</name>
<dbReference type="EMBL" id="CP022657">
    <property type="protein sequence ID" value="ASS76018.1"/>
    <property type="molecule type" value="Genomic_DNA"/>
</dbReference>
<sequence>MEKCPPIVCPPIYEYKDCYITREVPIIQPVIRVNRQIIVNVPKYYTQPESRTEVIDPGCPAPRPMTRPIR</sequence>
<dbReference type="KEGG" id="tab:CIG75_14295"/>
<accession>A0A223D2X6</accession>
<protein>
    <recommendedName>
        <fullName evidence="3">Spore coat protein D</fullName>
    </recommendedName>
</protein>
<dbReference type="AlphaFoldDB" id="A0A223D2X6"/>
<proteinExistence type="predicted"/>
<keyword evidence="2" id="KW-1185">Reference proteome</keyword>
<evidence type="ECO:0000313" key="2">
    <source>
        <dbReference type="Proteomes" id="UP000214688"/>
    </source>
</evidence>
<evidence type="ECO:0000313" key="1">
    <source>
        <dbReference type="EMBL" id="ASS76018.1"/>
    </source>
</evidence>
<organism evidence="1 2">
    <name type="scientific">Tumebacillus algifaecis</name>
    <dbReference type="NCBI Taxonomy" id="1214604"/>
    <lineage>
        <taxon>Bacteria</taxon>
        <taxon>Bacillati</taxon>
        <taxon>Bacillota</taxon>
        <taxon>Bacilli</taxon>
        <taxon>Bacillales</taxon>
        <taxon>Alicyclobacillaceae</taxon>
        <taxon>Tumebacillus</taxon>
    </lineage>
</organism>
<dbReference type="Proteomes" id="UP000214688">
    <property type="component" value="Chromosome"/>
</dbReference>
<gene>
    <name evidence="1" type="ORF">CIG75_14295</name>
</gene>
<evidence type="ECO:0008006" key="3">
    <source>
        <dbReference type="Google" id="ProtNLM"/>
    </source>
</evidence>